<dbReference type="STRING" id="1071383.J7S9W9"/>
<dbReference type="Gene3D" id="1.10.510.10">
    <property type="entry name" value="Transferase(Phosphotransferase) domain 1"/>
    <property type="match status" value="1"/>
</dbReference>
<dbReference type="InterPro" id="IPR011009">
    <property type="entry name" value="Kinase-like_dom_sf"/>
</dbReference>
<gene>
    <name evidence="2" type="primary">KNAG0H03470</name>
    <name evidence="2" type="ordered locus">KNAG_0H03470</name>
</gene>
<dbReference type="InterPro" id="IPR051177">
    <property type="entry name" value="CIK-Related_Protein"/>
</dbReference>
<dbReference type="GO" id="GO:0005737">
    <property type="term" value="C:cytoplasm"/>
    <property type="evidence" value="ECO:0007669"/>
    <property type="project" value="EnsemblFungi"/>
</dbReference>
<dbReference type="SUPFAM" id="SSF56112">
    <property type="entry name" value="Protein kinase-like (PK-like)"/>
    <property type="match status" value="1"/>
</dbReference>
<feature type="compositionally biased region" description="Polar residues" evidence="1">
    <location>
        <begin position="680"/>
        <end position="690"/>
    </location>
</feature>
<dbReference type="GO" id="GO:0006409">
    <property type="term" value="P:tRNA export from nucleus"/>
    <property type="evidence" value="ECO:0007669"/>
    <property type="project" value="EnsemblFungi"/>
</dbReference>
<feature type="compositionally biased region" description="Acidic residues" evidence="1">
    <location>
        <begin position="743"/>
        <end position="753"/>
    </location>
</feature>
<dbReference type="GO" id="GO:0005643">
    <property type="term" value="C:nuclear pore"/>
    <property type="evidence" value="ECO:0007669"/>
    <property type="project" value="EnsemblFungi"/>
</dbReference>
<protein>
    <recommendedName>
        <fullName evidence="4">Protein kinase domain-containing protein</fullName>
    </recommendedName>
</protein>
<dbReference type="PANTHER" id="PTHR12984:SF3">
    <property type="entry name" value="N-TERMINAL KINASE-LIKE PROTEIN"/>
    <property type="match status" value="1"/>
</dbReference>
<dbReference type="GO" id="GO:0000049">
    <property type="term" value="F:tRNA binding"/>
    <property type="evidence" value="ECO:0007669"/>
    <property type="project" value="EnsemblFungi"/>
</dbReference>
<dbReference type="Gene3D" id="1.25.10.10">
    <property type="entry name" value="Leucine-rich Repeat Variant"/>
    <property type="match status" value="1"/>
</dbReference>
<dbReference type="eggNOG" id="KOG1243">
    <property type="taxonomic scope" value="Eukaryota"/>
</dbReference>
<dbReference type="SUPFAM" id="SSF48371">
    <property type="entry name" value="ARM repeat"/>
    <property type="match status" value="1"/>
</dbReference>
<dbReference type="AlphaFoldDB" id="J7S9W9"/>
<keyword evidence="3" id="KW-1185">Reference proteome</keyword>
<dbReference type="EMBL" id="HE978321">
    <property type="protein sequence ID" value="CCK71761.1"/>
    <property type="molecule type" value="Genomic_DNA"/>
</dbReference>
<dbReference type="KEGG" id="kng:KNAG_0H03470"/>
<dbReference type="GeneID" id="34527493"/>
<feature type="compositionally biased region" description="Low complexity" evidence="1">
    <location>
        <begin position="638"/>
        <end position="648"/>
    </location>
</feature>
<proteinExistence type="predicted"/>
<dbReference type="Proteomes" id="UP000006310">
    <property type="component" value="Chromosome 8"/>
</dbReference>
<reference evidence="3" key="2">
    <citation type="submission" date="2012-08" db="EMBL/GenBank/DDBJ databases">
        <title>Genome sequence of Kazachstania naganishii.</title>
        <authorList>
            <person name="Gordon J.L."/>
            <person name="Armisen D."/>
            <person name="Proux-Wera E."/>
            <person name="OhEigeartaigh S.S."/>
            <person name="Byrne K.P."/>
            <person name="Wolfe K.H."/>
        </authorList>
    </citation>
    <scope>NUCLEOTIDE SEQUENCE [LARGE SCALE GENOMIC DNA]</scope>
    <source>
        <strain evidence="3">ATCC MYA-139 / BCRC 22969 / CBS 8797 / CCRC 22969 / KCTC 17520 / NBRC 10181 / NCYC 3082</strain>
    </source>
</reference>
<feature type="compositionally biased region" description="Low complexity" evidence="1">
    <location>
        <begin position="732"/>
        <end position="742"/>
    </location>
</feature>
<organism evidence="2 3">
    <name type="scientific">Huiozyma naganishii (strain ATCC MYA-139 / BCRC 22969 / CBS 8797 / KCTC 17520 / NBRC 10181 / NCYC 3082 / Yp74L-3)</name>
    <name type="common">Yeast</name>
    <name type="synonym">Kazachstania naganishii</name>
    <dbReference type="NCBI Taxonomy" id="1071383"/>
    <lineage>
        <taxon>Eukaryota</taxon>
        <taxon>Fungi</taxon>
        <taxon>Dikarya</taxon>
        <taxon>Ascomycota</taxon>
        <taxon>Saccharomycotina</taxon>
        <taxon>Saccharomycetes</taxon>
        <taxon>Saccharomycetales</taxon>
        <taxon>Saccharomycetaceae</taxon>
        <taxon>Huiozyma</taxon>
    </lineage>
</organism>
<evidence type="ECO:0000256" key="1">
    <source>
        <dbReference type="SAM" id="MobiDB-lite"/>
    </source>
</evidence>
<dbReference type="HOGENOM" id="CLU_010392_2_0_1"/>
<name>J7S9W9_HUIN7</name>
<dbReference type="InterPro" id="IPR011989">
    <property type="entry name" value="ARM-like"/>
</dbReference>
<sequence length="753" mass="83819">MNFGSLFKNLANFQFPYTIESEPYHSTPLWDLYRGQRKKDSHDVTVFKAKCDGAAGSNCDELIMHAMHMIKVIRVPGICPLLDVFDSNGPDALFIVTEAVTPLSTALGEAGIGEAGLLLGLHDLFRLFQVLEPLFYIGNLSLENLFVDKQGNWVLFGLECCYEKAPEKFDRFKFKDYIKMWRGLHGFPPVADGAKSLDPSLIDAIALGELIEALFEAAKVRIPSDWGKYVQGLAQGRMTLTGFIQRVEQTATWRGNPLLPIYDELKLFHIKDAHSKLQIMQKFEQYYFRGGTRSLASQFTPGFIGQLIVPELVECLSWILNQENGLIVFNRTLVKLLTVVLSLVVEAREISELSEGMKDMLYLCSKLTDRQIRFVMLIFLPRLLEKFPKQLDFSGRIFPFYLQGMLDTDATLRLQTLKTIPYIIGELTERQLNNEILRSIAKTQVDANEEIRMWTVLTIVEISDRLSGVSNRDGVLATIYTKSLRDPSISTRLAALYGLKMSIGIFQVEVIANKVLTVIAPSLLDKDRVVRVRAKELFGLYLAKLEEEASLQFEKGEGEGESENESSDDHTAFLQRFEQGGYFARDLADIVDKFMTGLSVSPEDNLDSFGSTAAYGGFSTMSGDPTETLLGSGRWATPPASSAEPAEVVPEDDDAGWDAEDSSWDSTTTTPQETKPVRSSILSRPRQPQSTTRTAATPAAKRKPSILAGARRTPPAAAAPARGEKSILSRRPAGTLTATTPAEPEEDDWDSAW</sequence>
<dbReference type="GO" id="GO:0006890">
    <property type="term" value="P:retrograde vesicle-mediated transport, Golgi to endoplasmic reticulum"/>
    <property type="evidence" value="ECO:0007669"/>
    <property type="project" value="EnsemblFungi"/>
</dbReference>
<feature type="region of interest" description="Disordered" evidence="1">
    <location>
        <begin position="625"/>
        <end position="753"/>
    </location>
</feature>
<dbReference type="OrthoDB" id="447103at2759"/>
<evidence type="ECO:0000313" key="3">
    <source>
        <dbReference type="Proteomes" id="UP000006310"/>
    </source>
</evidence>
<reference evidence="2 3" key="1">
    <citation type="journal article" date="2011" name="Proc. Natl. Acad. Sci. U.S.A.">
        <title>Evolutionary erosion of yeast sex chromosomes by mating-type switching accidents.</title>
        <authorList>
            <person name="Gordon J.L."/>
            <person name="Armisen D."/>
            <person name="Proux-Wera E."/>
            <person name="Oheigeartaigh S.S."/>
            <person name="Byrne K.P."/>
            <person name="Wolfe K.H."/>
        </authorList>
    </citation>
    <scope>NUCLEOTIDE SEQUENCE [LARGE SCALE GENOMIC DNA]</scope>
    <source>
        <strain evidence="3">ATCC MYA-139 / BCRC 22969 / CBS 8797 / CCRC 22969 / KCTC 17520 / NBRC 10181 / NCYC 3082</strain>
    </source>
</reference>
<feature type="compositionally biased region" description="Acidic residues" evidence="1">
    <location>
        <begin position="649"/>
        <end position="663"/>
    </location>
</feature>
<evidence type="ECO:0008006" key="4">
    <source>
        <dbReference type="Google" id="ProtNLM"/>
    </source>
</evidence>
<feature type="compositionally biased region" description="Low complexity" evidence="1">
    <location>
        <begin position="708"/>
        <end position="721"/>
    </location>
</feature>
<dbReference type="RefSeq" id="XP_022466006.1">
    <property type="nucleotide sequence ID" value="XM_022609628.1"/>
</dbReference>
<feature type="compositionally biased region" description="Polar residues" evidence="1">
    <location>
        <begin position="664"/>
        <end position="673"/>
    </location>
</feature>
<dbReference type="PANTHER" id="PTHR12984">
    <property type="entry name" value="SCY1-RELATED S/T PROTEIN KINASE-LIKE"/>
    <property type="match status" value="1"/>
</dbReference>
<dbReference type="OMA" id="EFVVSWG"/>
<dbReference type="InterPro" id="IPR016024">
    <property type="entry name" value="ARM-type_fold"/>
</dbReference>
<dbReference type="Gene3D" id="3.30.200.20">
    <property type="entry name" value="Phosphorylase Kinase, domain 1"/>
    <property type="match status" value="1"/>
</dbReference>
<evidence type="ECO:0000313" key="2">
    <source>
        <dbReference type="EMBL" id="CCK71761.1"/>
    </source>
</evidence>
<accession>J7S9W9</accession>